<gene>
    <name evidence="2" type="ORF">G7B40_014840</name>
</gene>
<evidence type="ECO:0000259" key="1">
    <source>
        <dbReference type="SMART" id="SM00065"/>
    </source>
</evidence>
<dbReference type="InterPro" id="IPR003594">
    <property type="entry name" value="HATPase_dom"/>
</dbReference>
<feature type="domain" description="GAF" evidence="1">
    <location>
        <begin position="201"/>
        <end position="356"/>
    </location>
</feature>
<dbReference type="Gene3D" id="3.30.450.40">
    <property type="match status" value="3"/>
</dbReference>
<dbReference type="Pfam" id="PF02518">
    <property type="entry name" value="HATPase_c"/>
    <property type="match status" value="1"/>
</dbReference>
<evidence type="ECO:0000313" key="3">
    <source>
        <dbReference type="Proteomes" id="UP000667802"/>
    </source>
</evidence>
<reference evidence="3" key="1">
    <citation type="journal article" date="2021" name="Science">
        <title>Hunting the eagle killer: A cyanobacterial neurotoxin causes vacuolar myelinopathy.</title>
        <authorList>
            <person name="Breinlinger S."/>
            <person name="Phillips T.J."/>
            <person name="Haram B.N."/>
            <person name="Mares J."/>
            <person name="Martinez Yerena J.A."/>
            <person name="Hrouzek P."/>
            <person name="Sobotka R."/>
            <person name="Henderson W.M."/>
            <person name="Schmieder P."/>
            <person name="Williams S.M."/>
            <person name="Lauderdale J.D."/>
            <person name="Wilde H.D."/>
            <person name="Gerrin W."/>
            <person name="Kust A."/>
            <person name="Washington J.W."/>
            <person name="Wagner C."/>
            <person name="Geier B."/>
            <person name="Liebeke M."/>
            <person name="Enke H."/>
            <person name="Niedermeyer T.H.J."/>
            <person name="Wilde S.B."/>
        </authorList>
    </citation>
    <scope>NUCLEOTIDE SEQUENCE [LARGE SCALE GENOMIC DNA]</scope>
    <source>
        <strain evidence="3">Thurmond2011</strain>
    </source>
</reference>
<dbReference type="Proteomes" id="UP000667802">
    <property type="component" value="Unassembled WGS sequence"/>
</dbReference>
<dbReference type="InterPro" id="IPR003018">
    <property type="entry name" value="GAF"/>
</dbReference>
<sequence>MGQPKKRDAAEQQILPLARVLQSLREEDHVDVLIETTISYLKEHFNYSLIWIALYDRLNHILIGKGGITPSKDTAVLQQRLVLSPGDLLEQVVISQNPLGLADLRTEKRAQEWLDLAHKFNIQGTIILPIRYKDRCLGLVLLGSRRWGYLLAGEAKARLMMVLGELGAALYRIEIELHHQQTRRADEPLLELLENLRTLPNLTQKLEAVVQATHKFVLPTRTNIYWFEPQKRYFWLRVSNQLPNLVLGSNNQQAVPGMTVQELSDFYYALSVNQIVSIGEGRSSLKSYFTGKLLERLRVRSILVAPIIWQKDLLGFLAMESKEPRIWTEADKNFVKGAAGLVSLAIPGEGMETTIKKIKQDAQLTSQIAQAIYNEHDLEEVLRNCAAKVLERFSATRFLLLQYNHQQNKYDIFYQTQPYNKKPLTFAFDEIKQVDCELLQQTKEAVSIENLEEDLQFFNWRSPLLEKGVRSLLISNCGQTYIPVPEALLLIGNDVNRCWTTLEKQLLQVISRQIGVTIRQWQLHQHNQQQQKILLSFHKNLSSLKHAQSANTKPIRHLECTTMEQIASVLNCPLVVLLSWMPGDDVAEIIPGVISNNQFTIVSDTPIPLKSEVLIQRTLSTDGLLPLTINDLPPNTKKWLSGQSIGQILVMVLRTAANYEPTGLILIADHLERQWPQQSFTAIETLVTQLAWFRRNLQITQILQSKTEELQQLNWYKHRRLENLETKVTLLVEQIHNLGIRDKELTYVHYQQLRRQLDNTTAAMSTLMKLEQWQFRINQEIMPIRSLIKRVLERVENLLQQKKLWVGVHGLGQQSLDQVSEKTYIQKPSSPENSRYQALAISGDVIKIELILYELLETACERSTVGGRIDIWCRRADERSLEMSITDNGVIEPQLLSQLQQQTFQDMLTPSVFEQSLGLHLLICQRLMQQIGGSLHFYQLPDGRVVSLLLLPLAVQV</sequence>
<dbReference type="EMBL" id="JAALHA020000006">
    <property type="protein sequence ID" value="MDR9895830.1"/>
    <property type="molecule type" value="Genomic_DNA"/>
</dbReference>
<feature type="domain" description="GAF" evidence="1">
    <location>
        <begin position="377"/>
        <end position="528"/>
    </location>
</feature>
<keyword evidence="3" id="KW-1185">Reference proteome</keyword>
<dbReference type="Pfam" id="PF01590">
    <property type="entry name" value="GAF"/>
    <property type="match status" value="1"/>
</dbReference>
<dbReference type="AlphaFoldDB" id="A0AAP5IB45"/>
<dbReference type="SUPFAM" id="SSF55781">
    <property type="entry name" value="GAF domain-like"/>
    <property type="match status" value="3"/>
</dbReference>
<dbReference type="InterPro" id="IPR036890">
    <property type="entry name" value="HATPase_C_sf"/>
</dbReference>
<dbReference type="Gene3D" id="3.30.565.10">
    <property type="entry name" value="Histidine kinase-like ATPase, C-terminal domain"/>
    <property type="match status" value="1"/>
</dbReference>
<name>A0AAP5IB45_9CYAN</name>
<dbReference type="SUPFAM" id="SSF55874">
    <property type="entry name" value="ATPase domain of HSP90 chaperone/DNA topoisomerase II/histidine kinase"/>
    <property type="match status" value="1"/>
</dbReference>
<dbReference type="InterPro" id="IPR029016">
    <property type="entry name" value="GAF-like_dom_sf"/>
</dbReference>
<dbReference type="SMART" id="SM00065">
    <property type="entry name" value="GAF"/>
    <property type="match status" value="3"/>
</dbReference>
<protein>
    <submittedName>
        <fullName evidence="2">GAF domain-containing protein</fullName>
    </submittedName>
</protein>
<dbReference type="RefSeq" id="WP_208339891.1">
    <property type="nucleotide sequence ID" value="NZ_CAWQFN010000577.1"/>
</dbReference>
<organism evidence="2 3">
    <name type="scientific">Aetokthonos hydrillicola Thurmond2011</name>
    <dbReference type="NCBI Taxonomy" id="2712845"/>
    <lineage>
        <taxon>Bacteria</taxon>
        <taxon>Bacillati</taxon>
        <taxon>Cyanobacteriota</taxon>
        <taxon>Cyanophyceae</taxon>
        <taxon>Nostocales</taxon>
        <taxon>Hapalosiphonaceae</taxon>
        <taxon>Aetokthonos</taxon>
    </lineage>
</organism>
<comment type="caution">
    <text evidence="2">The sequence shown here is derived from an EMBL/GenBank/DDBJ whole genome shotgun (WGS) entry which is preliminary data.</text>
</comment>
<proteinExistence type="predicted"/>
<accession>A0AAP5IB45</accession>
<evidence type="ECO:0000313" key="2">
    <source>
        <dbReference type="EMBL" id="MDR9895830.1"/>
    </source>
</evidence>
<feature type="domain" description="GAF" evidence="1">
    <location>
        <begin position="29"/>
        <end position="180"/>
    </location>
</feature>